<dbReference type="PANTHER" id="PTHR14776:SF1">
    <property type="entry name" value="CADHERIN-LIKE AND PC-ESTERASE DOMAIN-CONTAINING PROTEIN 1"/>
    <property type="match status" value="1"/>
</dbReference>
<dbReference type="Gene3D" id="3.30.470.20">
    <property type="entry name" value="ATP-grasp fold, B domain"/>
    <property type="match status" value="1"/>
</dbReference>
<proteinExistence type="predicted"/>
<dbReference type="Proteomes" id="UP000830375">
    <property type="component" value="Unassembled WGS sequence"/>
</dbReference>
<dbReference type="InterPro" id="IPR025883">
    <property type="entry name" value="Cadherin-like_domain"/>
</dbReference>
<evidence type="ECO:0000313" key="2">
    <source>
        <dbReference type="EMBL" id="KAI2665482.1"/>
    </source>
</evidence>
<sequence>MRLNSDSMLFSRLFSISGVTLPIRPSACSFSTSPPEGTPNAAEDEWRRPITHSHSDNQDLTATVNVYVLVTSATPLTAFVHRTALVKTHLDKASYATELQVFFRERLGPVLSHQAIEHMNNVISDILKAALLTTKDSSSSPRCQLCFQLMTFSLRYNSSLHPVVVKLQTDLHFDGMNDPHFDGQIAKEYMLEDVLKLLFPACNSKAMEPSLPLRTQEENQKLYPISPLPDDLRHDLIQTESLSAQDYGWRPALMALLQELSLYYTRKHQTESFDDPKSPEASNTLSGKGKQLYTDPPLVLMPAFNAWEKEYRAEVPFDVVTIRIRPEPVSPYCHIHLDEHRGPRMANYPVGLGNSRINILVMDESEAEPVVMTIYTLHIYRESRPSLPMFDEYVMCSFVQSADPWFLKPSPAEKYTAREYHDGQSWMSVNWAGGLRTTSTPYQTQAPFTLLGFEVLSSVSGHCIVRLMQNVA</sequence>
<keyword evidence="3" id="KW-1185">Reference proteome</keyword>
<name>A0ABQ8MRM7_LABRO</name>
<dbReference type="Pfam" id="PF12733">
    <property type="entry name" value="Cadherin-like"/>
    <property type="match status" value="1"/>
</dbReference>
<reference evidence="2 3" key="1">
    <citation type="submission" date="2022-01" db="EMBL/GenBank/DDBJ databases">
        <title>A high-quality chromosome-level genome assembly of rohu carp, Labeo rohita.</title>
        <authorList>
            <person name="Arick M.A. II"/>
            <person name="Hsu C.-Y."/>
            <person name="Magbanua Z."/>
            <person name="Pechanova O."/>
            <person name="Grover C."/>
            <person name="Miller E."/>
            <person name="Thrash A."/>
            <person name="Ezzel L."/>
            <person name="Alam S."/>
            <person name="Benzie J."/>
            <person name="Hamilton M."/>
            <person name="Karsi A."/>
            <person name="Lawrence M.L."/>
            <person name="Peterson D.G."/>
        </authorList>
    </citation>
    <scope>NUCLEOTIDE SEQUENCE [LARGE SCALE GENOMIC DNA]</scope>
    <source>
        <strain evidence="3">BAU-BD-2019</strain>
        <tissue evidence="2">Blood</tissue>
    </source>
</reference>
<evidence type="ECO:0000259" key="1">
    <source>
        <dbReference type="Pfam" id="PF12733"/>
    </source>
</evidence>
<protein>
    <submittedName>
        <fullName evidence="2">Cadherin-like and PC-esterase domain-containing protein 1</fullName>
    </submittedName>
</protein>
<comment type="caution">
    <text evidence="2">The sequence shown here is derived from an EMBL/GenBank/DDBJ whole genome shotgun (WGS) entry which is preliminary data.</text>
</comment>
<organism evidence="2 3">
    <name type="scientific">Labeo rohita</name>
    <name type="common">Indian major carp</name>
    <name type="synonym">Cyprinus rohita</name>
    <dbReference type="NCBI Taxonomy" id="84645"/>
    <lineage>
        <taxon>Eukaryota</taxon>
        <taxon>Metazoa</taxon>
        <taxon>Chordata</taxon>
        <taxon>Craniata</taxon>
        <taxon>Vertebrata</taxon>
        <taxon>Euteleostomi</taxon>
        <taxon>Actinopterygii</taxon>
        <taxon>Neopterygii</taxon>
        <taxon>Teleostei</taxon>
        <taxon>Ostariophysi</taxon>
        <taxon>Cypriniformes</taxon>
        <taxon>Cyprinidae</taxon>
        <taxon>Labeoninae</taxon>
        <taxon>Labeonini</taxon>
        <taxon>Labeo</taxon>
    </lineage>
</organism>
<feature type="domain" description="Cadherin-like beta-sandwich-like" evidence="1">
    <location>
        <begin position="299"/>
        <end position="382"/>
    </location>
</feature>
<evidence type="ECO:0000313" key="3">
    <source>
        <dbReference type="Proteomes" id="UP000830375"/>
    </source>
</evidence>
<dbReference type="EMBL" id="JACTAM010000004">
    <property type="protein sequence ID" value="KAI2665482.1"/>
    <property type="molecule type" value="Genomic_DNA"/>
</dbReference>
<dbReference type="PANTHER" id="PTHR14776">
    <property type="entry name" value="CADHERIN-LIKE AND PC-ESTERASE DOMAIN-CONTAINING PROTEIN 1"/>
    <property type="match status" value="1"/>
</dbReference>
<gene>
    <name evidence="2" type="ORF">H4Q32_021789</name>
</gene>
<accession>A0ABQ8MRM7</accession>